<feature type="coiled-coil region" evidence="1">
    <location>
        <begin position="17"/>
        <end position="51"/>
    </location>
</feature>
<proteinExistence type="predicted"/>
<dbReference type="AlphaFoldDB" id="A0A0C2X9Q4"/>
<reference evidence="2 3" key="1">
    <citation type="submission" date="2014-04" db="EMBL/GenBank/DDBJ databases">
        <title>Evolutionary Origins and Diversification of the Mycorrhizal Mutualists.</title>
        <authorList>
            <consortium name="DOE Joint Genome Institute"/>
            <consortium name="Mycorrhizal Genomics Consortium"/>
            <person name="Kohler A."/>
            <person name="Kuo A."/>
            <person name="Nagy L.G."/>
            <person name="Floudas D."/>
            <person name="Copeland A."/>
            <person name="Barry K.W."/>
            <person name="Cichocki N."/>
            <person name="Veneault-Fourrey C."/>
            <person name="LaButti K."/>
            <person name="Lindquist E.A."/>
            <person name="Lipzen A."/>
            <person name="Lundell T."/>
            <person name="Morin E."/>
            <person name="Murat C."/>
            <person name="Riley R."/>
            <person name="Ohm R."/>
            <person name="Sun H."/>
            <person name="Tunlid A."/>
            <person name="Henrissat B."/>
            <person name="Grigoriev I.V."/>
            <person name="Hibbett D.S."/>
            <person name="Martin F."/>
        </authorList>
    </citation>
    <scope>NUCLEOTIDE SEQUENCE [LARGE SCALE GENOMIC DNA]</scope>
    <source>
        <strain evidence="2 3">Koide BX008</strain>
    </source>
</reference>
<evidence type="ECO:0000313" key="2">
    <source>
        <dbReference type="EMBL" id="KIL66031.1"/>
    </source>
</evidence>
<dbReference type="OrthoDB" id="2884925at2759"/>
<accession>A0A0C2X9Q4</accession>
<name>A0A0C2X9Q4_AMAMK</name>
<evidence type="ECO:0000313" key="3">
    <source>
        <dbReference type="Proteomes" id="UP000054549"/>
    </source>
</evidence>
<dbReference type="Gene3D" id="1.20.1280.50">
    <property type="match status" value="1"/>
</dbReference>
<keyword evidence="3" id="KW-1185">Reference proteome</keyword>
<dbReference type="HOGENOM" id="CLU_660504_0_0_1"/>
<dbReference type="SUPFAM" id="SSF52047">
    <property type="entry name" value="RNI-like"/>
    <property type="match status" value="1"/>
</dbReference>
<dbReference type="EMBL" id="KN818238">
    <property type="protein sequence ID" value="KIL66031.1"/>
    <property type="molecule type" value="Genomic_DNA"/>
</dbReference>
<organism evidence="2 3">
    <name type="scientific">Amanita muscaria (strain Koide BX008)</name>
    <dbReference type="NCBI Taxonomy" id="946122"/>
    <lineage>
        <taxon>Eukaryota</taxon>
        <taxon>Fungi</taxon>
        <taxon>Dikarya</taxon>
        <taxon>Basidiomycota</taxon>
        <taxon>Agaricomycotina</taxon>
        <taxon>Agaricomycetes</taxon>
        <taxon>Agaricomycetidae</taxon>
        <taxon>Agaricales</taxon>
        <taxon>Pluteineae</taxon>
        <taxon>Amanitaceae</taxon>
        <taxon>Amanita</taxon>
    </lineage>
</organism>
<gene>
    <name evidence="2" type="ORF">M378DRAFT_23582</name>
</gene>
<dbReference type="Proteomes" id="UP000054549">
    <property type="component" value="Unassembled WGS sequence"/>
</dbReference>
<evidence type="ECO:0000256" key="1">
    <source>
        <dbReference type="SAM" id="Coils"/>
    </source>
</evidence>
<dbReference type="InParanoid" id="A0A0C2X9Q4"/>
<protein>
    <submittedName>
        <fullName evidence="2">Uncharacterized protein</fullName>
    </submittedName>
</protein>
<sequence length="487" mass="55278">MSSDPRSVNPLLTIDERNDVRQSIAKAEEELQRLLNRRKIVTDDLSQLKKVLVIHRILPRETIGHIFSILCAKMVVSIPHNRHAIPHQITVSHVCSKWREIALATPVLWTNVEITQPGIDEWVQVAMELVFNRAGMRGIKLALNMRRVSPQKMGKTFHDIVLPLHVTKLHLSLPLSALESVSQESDDIIGNVDKISLSITLNPSQVPNSGQVSIRPQFLSRIRALIICKQDSLVQHLDLQGLPWAQMRYLDCDTCMTVSTISNILSQSPVLGFCRIKVKLDDEAESTTVLALPQLHTLHIFLDDSHSDRVLQSFQCPKLTNFKLENLHWTPKTYKIIENHYNLHQLLKFNVSGYPYPISKVLSDAPILQELIVIQNVFIDERALQGIGSGELGRCLASLGFRGKFDVRRVLDMVNSRQRRVKQVVEGSQGWQEQQISGIKRIFVLNDNMENCALAEEFKGKAQELEELGVIVYRPRESFDIAPIVFC</sequence>
<keyword evidence="1" id="KW-0175">Coiled coil</keyword>